<dbReference type="AlphaFoldDB" id="A0A0F9GMC5"/>
<name>A0A0F9GMC5_9ZZZZ</name>
<gene>
    <name evidence="1" type="ORF">LCGC14_2166750</name>
</gene>
<sequence>LRTKYGDDTAKWVDKIAEVEVVKMSVRGDMLDVIFVK</sequence>
<dbReference type="EMBL" id="LAZR01027895">
    <property type="protein sequence ID" value="KKL64272.1"/>
    <property type="molecule type" value="Genomic_DNA"/>
</dbReference>
<reference evidence="1" key="1">
    <citation type="journal article" date="2015" name="Nature">
        <title>Complex archaea that bridge the gap between prokaryotes and eukaryotes.</title>
        <authorList>
            <person name="Spang A."/>
            <person name="Saw J.H."/>
            <person name="Jorgensen S.L."/>
            <person name="Zaremba-Niedzwiedzka K."/>
            <person name="Martijn J."/>
            <person name="Lind A.E."/>
            <person name="van Eijk R."/>
            <person name="Schleper C."/>
            <person name="Guy L."/>
            <person name="Ettema T.J."/>
        </authorList>
    </citation>
    <scope>NUCLEOTIDE SEQUENCE</scope>
</reference>
<evidence type="ECO:0000313" key="1">
    <source>
        <dbReference type="EMBL" id="KKL64272.1"/>
    </source>
</evidence>
<comment type="caution">
    <text evidence="1">The sequence shown here is derived from an EMBL/GenBank/DDBJ whole genome shotgun (WGS) entry which is preliminary data.</text>
</comment>
<proteinExistence type="predicted"/>
<feature type="non-terminal residue" evidence="1">
    <location>
        <position position="1"/>
    </location>
</feature>
<accession>A0A0F9GMC5</accession>
<organism evidence="1">
    <name type="scientific">marine sediment metagenome</name>
    <dbReference type="NCBI Taxonomy" id="412755"/>
    <lineage>
        <taxon>unclassified sequences</taxon>
        <taxon>metagenomes</taxon>
        <taxon>ecological metagenomes</taxon>
    </lineage>
</organism>
<protein>
    <submittedName>
        <fullName evidence="1">Uncharacterized protein</fullName>
    </submittedName>
</protein>